<comment type="caution">
    <text evidence="2">The sequence shown here is derived from an EMBL/GenBank/DDBJ whole genome shotgun (WGS) entry which is preliminary data.</text>
</comment>
<evidence type="ECO:0000259" key="1">
    <source>
        <dbReference type="Pfam" id="PF08241"/>
    </source>
</evidence>
<dbReference type="SUPFAM" id="SSF53335">
    <property type="entry name" value="S-adenosyl-L-methionine-dependent methyltransferases"/>
    <property type="match status" value="1"/>
</dbReference>
<dbReference type="Proteomes" id="UP000307943">
    <property type="component" value="Unassembled WGS sequence"/>
</dbReference>
<evidence type="ECO:0000313" key="3">
    <source>
        <dbReference type="Proteomes" id="UP000307943"/>
    </source>
</evidence>
<dbReference type="GO" id="GO:0032259">
    <property type="term" value="P:methylation"/>
    <property type="evidence" value="ECO:0007669"/>
    <property type="project" value="UniProtKB-KW"/>
</dbReference>
<proteinExistence type="predicted"/>
<dbReference type="PANTHER" id="PTHR43591:SF24">
    <property type="entry name" value="2-METHOXY-6-POLYPRENYL-1,4-BENZOQUINOL METHYLASE, MITOCHONDRIAL"/>
    <property type="match status" value="1"/>
</dbReference>
<dbReference type="Gene3D" id="3.40.50.150">
    <property type="entry name" value="Vaccinia Virus protein VP39"/>
    <property type="match status" value="1"/>
</dbReference>
<accession>A0A5C4T6I4</accession>
<organism evidence="2 3">
    <name type="scientific">Paenibacillus hemerocallicola</name>
    <dbReference type="NCBI Taxonomy" id="1172614"/>
    <lineage>
        <taxon>Bacteria</taxon>
        <taxon>Bacillati</taxon>
        <taxon>Bacillota</taxon>
        <taxon>Bacilli</taxon>
        <taxon>Bacillales</taxon>
        <taxon>Paenibacillaceae</taxon>
        <taxon>Paenibacillus</taxon>
    </lineage>
</organism>
<dbReference type="EMBL" id="VDCQ01000027">
    <property type="protein sequence ID" value="TNJ64668.1"/>
    <property type="molecule type" value="Genomic_DNA"/>
</dbReference>
<dbReference type="CDD" id="cd02440">
    <property type="entry name" value="AdoMet_MTases"/>
    <property type="match status" value="1"/>
</dbReference>
<keyword evidence="3" id="KW-1185">Reference proteome</keyword>
<dbReference type="AlphaFoldDB" id="A0A5C4T6I4"/>
<dbReference type="InterPro" id="IPR013216">
    <property type="entry name" value="Methyltransf_11"/>
</dbReference>
<name>A0A5C4T6I4_9BACL</name>
<keyword evidence="2" id="KW-0808">Transferase</keyword>
<dbReference type="Pfam" id="PF08241">
    <property type="entry name" value="Methyltransf_11"/>
    <property type="match status" value="1"/>
</dbReference>
<evidence type="ECO:0000313" key="2">
    <source>
        <dbReference type="EMBL" id="TNJ64668.1"/>
    </source>
</evidence>
<protein>
    <submittedName>
        <fullName evidence="2">Class I SAM-dependent methyltransferase</fullName>
    </submittedName>
</protein>
<sequence length="260" mass="28895">MSDSIKEHVRQQFSKNAQHYVVSPLHAQGGDLFRLVSAAEADGSMEALDIATGGGHVANALAPLVRRVTAFDLTKDMLAAAAAFIRGNGHTNVDFVEGDAERLPFPDGSFDLVSCRIAAHHFPDVPSFAAEAFRVVKPGGKLLLIDNVAPEDDRYDRFYNEVEKRRDPSHVRAWKKSEWVRLLETTGFRVESMTRFPKPFRYRDWCDRAGLPKEEADRLESKLLGAPDDLRHFFSIQTDDAGALLGFSGESVLLQAVRPS</sequence>
<dbReference type="InterPro" id="IPR029063">
    <property type="entry name" value="SAM-dependent_MTases_sf"/>
</dbReference>
<feature type="domain" description="Methyltransferase type 11" evidence="1">
    <location>
        <begin position="48"/>
        <end position="143"/>
    </location>
</feature>
<reference evidence="2 3" key="1">
    <citation type="submission" date="2019-05" db="EMBL/GenBank/DDBJ databases">
        <title>We sequenced the genome of Paenibacillus hemerocallicola KCTC 33185 for further insight into its adaptation and study the phylogeny of Paenibacillus.</title>
        <authorList>
            <person name="Narsing Rao M.P."/>
        </authorList>
    </citation>
    <scope>NUCLEOTIDE SEQUENCE [LARGE SCALE GENOMIC DNA]</scope>
    <source>
        <strain evidence="2 3">KCTC 33185</strain>
    </source>
</reference>
<gene>
    <name evidence="2" type="ORF">FE784_19450</name>
</gene>
<dbReference type="PANTHER" id="PTHR43591">
    <property type="entry name" value="METHYLTRANSFERASE"/>
    <property type="match status" value="1"/>
</dbReference>
<dbReference type="OrthoDB" id="43862at2"/>
<dbReference type="GO" id="GO:0008757">
    <property type="term" value="F:S-adenosylmethionine-dependent methyltransferase activity"/>
    <property type="evidence" value="ECO:0007669"/>
    <property type="project" value="InterPro"/>
</dbReference>
<keyword evidence="2" id="KW-0489">Methyltransferase</keyword>